<comment type="caution">
    <text evidence="4">The sequence shown here is derived from an EMBL/GenBank/DDBJ whole genome shotgun (WGS) entry which is preliminary data.</text>
</comment>
<organism evidence="4">
    <name type="scientific">Streptomyces anulatus</name>
    <name type="common">Streptomyces chrysomallus</name>
    <dbReference type="NCBI Taxonomy" id="1892"/>
    <lineage>
        <taxon>Bacteria</taxon>
        <taxon>Bacillati</taxon>
        <taxon>Actinomycetota</taxon>
        <taxon>Actinomycetes</taxon>
        <taxon>Kitasatosporales</taxon>
        <taxon>Streptomycetaceae</taxon>
        <taxon>Streptomyces</taxon>
    </lineage>
</organism>
<feature type="transmembrane region" description="Helical" evidence="1">
    <location>
        <begin position="171"/>
        <end position="193"/>
    </location>
</feature>
<dbReference type="PANTHER" id="PTHR35152">
    <property type="entry name" value="DOMAIN SIGNALLING PROTEIN, PUTATIVE (AFU_ORTHOLOGUE AFUA_5G11310)-RELATED"/>
    <property type="match status" value="1"/>
</dbReference>
<feature type="transmembrane region" description="Helical" evidence="1">
    <location>
        <begin position="142"/>
        <end position="164"/>
    </location>
</feature>
<dbReference type="AlphaFoldDB" id="A0A6G3SVL6"/>
<reference evidence="4" key="1">
    <citation type="submission" date="2020-01" db="EMBL/GenBank/DDBJ databases">
        <title>Insect and environment-associated Actinomycetes.</title>
        <authorList>
            <person name="Currrie C."/>
            <person name="Chevrette M."/>
            <person name="Carlson C."/>
            <person name="Stubbendieck R."/>
            <person name="Wendt-Pienkowski E."/>
        </authorList>
    </citation>
    <scope>NUCLEOTIDE SEQUENCE</scope>
    <source>
        <strain evidence="4">SID505</strain>
    </source>
</reference>
<proteinExistence type="predicted"/>
<evidence type="ECO:0000256" key="1">
    <source>
        <dbReference type="PROSITE-ProRule" id="PRU00244"/>
    </source>
</evidence>
<name>A0A6G3SVL6_STRAQ</name>
<accession>A0A6G3SVL6</accession>
<feature type="compositionally biased region" description="Low complexity" evidence="2">
    <location>
        <begin position="252"/>
        <end position="267"/>
    </location>
</feature>
<feature type="transmembrane region" description="Helical" evidence="1">
    <location>
        <begin position="16"/>
        <end position="34"/>
    </location>
</feature>
<dbReference type="PROSITE" id="PS50924">
    <property type="entry name" value="MHYT"/>
    <property type="match status" value="1"/>
</dbReference>
<feature type="transmembrane region" description="Helical" evidence="1">
    <location>
        <begin position="213"/>
        <end position="238"/>
    </location>
</feature>
<dbReference type="EMBL" id="JAAGMK010000655">
    <property type="protein sequence ID" value="NEB87034.1"/>
    <property type="molecule type" value="Genomic_DNA"/>
</dbReference>
<dbReference type="GO" id="GO:0016020">
    <property type="term" value="C:membrane"/>
    <property type="evidence" value="ECO:0007669"/>
    <property type="project" value="UniProtKB-UniRule"/>
</dbReference>
<keyword evidence="1" id="KW-1133">Transmembrane helix</keyword>
<gene>
    <name evidence="4" type="ORF">G3I43_23070</name>
</gene>
<feature type="transmembrane region" description="Helical" evidence="1">
    <location>
        <begin position="46"/>
        <end position="73"/>
    </location>
</feature>
<dbReference type="RefSeq" id="WP_164258680.1">
    <property type="nucleotide sequence ID" value="NZ_JAAGMK010000655.1"/>
</dbReference>
<keyword evidence="1" id="KW-0472">Membrane</keyword>
<dbReference type="InterPro" id="IPR005330">
    <property type="entry name" value="MHYT_dom"/>
</dbReference>
<feature type="compositionally biased region" description="Pro residues" evidence="2">
    <location>
        <begin position="289"/>
        <end position="299"/>
    </location>
</feature>
<feature type="transmembrane region" description="Helical" evidence="1">
    <location>
        <begin position="85"/>
        <end position="104"/>
    </location>
</feature>
<feature type="transmembrane region" description="Helical" evidence="1">
    <location>
        <begin position="111"/>
        <end position="130"/>
    </location>
</feature>
<evidence type="ECO:0000259" key="3">
    <source>
        <dbReference type="PROSITE" id="PS50924"/>
    </source>
</evidence>
<evidence type="ECO:0000313" key="4">
    <source>
        <dbReference type="EMBL" id="NEB87034.1"/>
    </source>
</evidence>
<protein>
    <recommendedName>
        <fullName evidence="3">MHYT domain-containing protein</fullName>
    </recommendedName>
</protein>
<keyword evidence="1" id="KW-0812">Transmembrane</keyword>
<sequence>MQGTIDGFNYGAVTPVAAYAMACLGSALGLRCTIRSLRSDSSWKPGWLALGAAAIGSGIWTMHFVAMMGFHVAETPVTYDLRQTVLSLVVAIVVVGVGVFVVGYRGATRTALLAAGLTTGLGVAAMHYIGMASMRMNGRLEYSPVAVTLSVLIAVAAATAALWAAVSVKGFLPSLGAALVMGVAVTGMHYTGMSGLTVRLHEAHGSQAPGGDAAISIVLPMMIGPLAFLLLAAVVVMFDPDLVLGEGEWTASPAPAAPAQNPAPDWPEGFGSAYPGAWDRPGGQGQQYPPQPGPPPVSY</sequence>
<feature type="domain" description="MHYT" evidence="3">
    <location>
        <begin position="10"/>
        <end position="199"/>
    </location>
</feature>
<dbReference type="PANTHER" id="PTHR35152:SF1">
    <property type="entry name" value="DOMAIN SIGNALLING PROTEIN, PUTATIVE (AFU_ORTHOLOGUE AFUA_5G11310)-RELATED"/>
    <property type="match status" value="1"/>
</dbReference>
<evidence type="ECO:0000256" key="2">
    <source>
        <dbReference type="SAM" id="MobiDB-lite"/>
    </source>
</evidence>
<dbReference type="Pfam" id="PF03707">
    <property type="entry name" value="MHYT"/>
    <property type="match status" value="2"/>
</dbReference>
<feature type="region of interest" description="Disordered" evidence="2">
    <location>
        <begin position="252"/>
        <end position="299"/>
    </location>
</feature>